<feature type="transmembrane region" description="Helical" evidence="7">
    <location>
        <begin position="240"/>
        <end position="256"/>
    </location>
</feature>
<proteinExistence type="inferred from homology"/>
<dbReference type="Proteomes" id="UP000248134">
    <property type="component" value="Unassembled WGS sequence"/>
</dbReference>
<reference evidence="9 10" key="1">
    <citation type="submission" date="2018-06" db="EMBL/GenBank/DDBJ databases">
        <title>Draft Whole-Genome Sequence of the purple photosynthetic bacterium Rhodospeudomonas palustris XCP.</title>
        <authorList>
            <person name="Rayyan A."/>
            <person name="Meyer T.E."/>
            <person name="Kyndt J.A."/>
        </authorList>
    </citation>
    <scope>NUCLEOTIDE SEQUENCE [LARGE SCALE GENOMIC DNA]</scope>
    <source>
        <strain evidence="9 10">XCP</strain>
    </source>
</reference>
<keyword evidence="2" id="KW-1003">Cell membrane</keyword>
<feature type="transmembrane region" description="Helical" evidence="7">
    <location>
        <begin position="358"/>
        <end position="384"/>
    </location>
</feature>
<evidence type="ECO:0000256" key="3">
    <source>
        <dbReference type="ARBA" id="ARBA00022519"/>
    </source>
</evidence>
<dbReference type="GO" id="GO:0015740">
    <property type="term" value="P:C4-dicarboxylate transport"/>
    <property type="evidence" value="ECO:0007669"/>
    <property type="project" value="TreeGrafter"/>
</dbReference>
<dbReference type="PANTHER" id="PTHR33362:SF5">
    <property type="entry name" value="C4-DICARBOXYLATE TRAP TRANSPORTER LARGE PERMEASE PROTEIN DCTM"/>
    <property type="match status" value="1"/>
</dbReference>
<dbReference type="InterPro" id="IPR004681">
    <property type="entry name" value="TRAP_DctM"/>
</dbReference>
<evidence type="ECO:0000256" key="6">
    <source>
        <dbReference type="ARBA" id="ARBA00023136"/>
    </source>
</evidence>
<gene>
    <name evidence="9" type="ORF">DNX69_06725</name>
</gene>
<name>A0A323UHX5_RHOPL</name>
<keyword evidence="3 7" id="KW-0997">Cell inner membrane</keyword>
<evidence type="ECO:0000256" key="4">
    <source>
        <dbReference type="ARBA" id="ARBA00022692"/>
    </source>
</evidence>
<comment type="caution">
    <text evidence="9">The sequence shown here is derived from an EMBL/GenBank/DDBJ whole genome shotgun (WGS) entry which is preliminary data.</text>
</comment>
<feature type="transmembrane region" description="Helical" evidence="7">
    <location>
        <begin position="334"/>
        <end position="352"/>
    </location>
</feature>
<dbReference type="RefSeq" id="WP_110785250.1">
    <property type="nucleotide sequence ID" value="NZ_QKQS01000012.1"/>
</dbReference>
<dbReference type="GO" id="GO:0022857">
    <property type="term" value="F:transmembrane transporter activity"/>
    <property type="evidence" value="ECO:0007669"/>
    <property type="project" value="UniProtKB-UniRule"/>
</dbReference>
<evidence type="ECO:0000313" key="9">
    <source>
        <dbReference type="EMBL" id="PZA12592.1"/>
    </source>
</evidence>
<comment type="function">
    <text evidence="7">Part of the tripartite ATP-independent periplasmic (TRAP) transport system.</text>
</comment>
<evidence type="ECO:0000259" key="8">
    <source>
        <dbReference type="Pfam" id="PF06808"/>
    </source>
</evidence>
<dbReference type="EMBL" id="QKQS01000012">
    <property type="protein sequence ID" value="PZA12592.1"/>
    <property type="molecule type" value="Genomic_DNA"/>
</dbReference>
<accession>A0A323UHX5</accession>
<feature type="transmembrane region" description="Helical" evidence="7">
    <location>
        <begin position="81"/>
        <end position="107"/>
    </location>
</feature>
<protein>
    <recommendedName>
        <fullName evidence="7">TRAP transporter large permease protein</fullName>
    </recommendedName>
</protein>
<keyword evidence="7" id="KW-0813">Transport</keyword>
<dbReference type="Pfam" id="PF06808">
    <property type="entry name" value="DctM"/>
    <property type="match status" value="1"/>
</dbReference>
<organism evidence="9 10">
    <name type="scientific">Rhodopseudomonas palustris</name>
    <dbReference type="NCBI Taxonomy" id="1076"/>
    <lineage>
        <taxon>Bacteria</taxon>
        <taxon>Pseudomonadati</taxon>
        <taxon>Pseudomonadota</taxon>
        <taxon>Alphaproteobacteria</taxon>
        <taxon>Hyphomicrobiales</taxon>
        <taxon>Nitrobacteraceae</taxon>
        <taxon>Rhodopseudomonas</taxon>
    </lineage>
</organism>
<dbReference type="PANTHER" id="PTHR33362">
    <property type="entry name" value="SIALIC ACID TRAP TRANSPORTER PERMEASE PROTEIN SIAT-RELATED"/>
    <property type="match status" value="1"/>
</dbReference>
<sequence>MNTIFLFASLFGFLLIGMPIAISLGLASILTILLFQNDSLASLSLKFFQTTEQFTLLAIPFFILAGNFLTTGGVAKRMINFAIAAVGHLPGGLAIASVLACMLFAAVSGSSPATVVAIGSIVIAGMVRVGYTQAFATGVIVNAGTLGILIPPSIVMVVYAAATESSVGRLFIAGVVPGLLLGLGLMVAIYVAARIKKLPRQPKVPWRERLTLFREALWGLLLIFIVMGGIYGGVFTPTEAAAVAAVYAFVAAVFIYRDLKITDVPQVLLDSGRVSVMLMFIICNAFLFGHVLTTAQIPQDIARLITDAQLSPWHFLLIVNIILLVAGNFMDPTAIVLITAPILFPTAMQLGIDPIHLGIVYVVNMEIGLVTPPVGLNLFVASGITGMPLMQVVKAALPWLMVLLSFLILITYVPIISTFLPDLLFGSAIK</sequence>
<feature type="transmembrane region" description="Helical" evidence="7">
    <location>
        <begin position="276"/>
        <end position="298"/>
    </location>
</feature>
<keyword evidence="6 7" id="KW-0472">Membrane</keyword>
<dbReference type="GO" id="GO:0005886">
    <property type="term" value="C:plasma membrane"/>
    <property type="evidence" value="ECO:0007669"/>
    <property type="project" value="UniProtKB-SubCell"/>
</dbReference>
<dbReference type="PIRSF" id="PIRSF006066">
    <property type="entry name" value="HI0050"/>
    <property type="match status" value="1"/>
</dbReference>
<comment type="subcellular location">
    <subcellularLocation>
        <location evidence="1 7">Cell inner membrane</location>
        <topology evidence="1 7">Multi-pass membrane protein</topology>
    </subcellularLocation>
</comment>
<feature type="domain" description="TRAP C4-dicarboxylate transport system permease DctM subunit" evidence="8">
    <location>
        <begin position="7"/>
        <end position="414"/>
    </location>
</feature>
<dbReference type="OrthoDB" id="7374726at2"/>
<evidence type="ECO:0000256" key="1">
    <source>
        <dbReference type="ARBA" id="ARBA00004429"/>
    </source>
</evidence>
<feature type="transmembrane region" description="Helical" evidence="7">
    <location>
        <begin position="168"/>
        <end position="195"/>
    </location>
</feature>
<evidence type="ECO:0000256" key="5">
    <source>
        <dbReference type="ARBA" id="ARBA00022989"/>
    </source>
</evidence>
<keyword evidence="4 7" id="KW-0812">Transmembrane</keyword>
<dbReference type="AlphaFoldDB" id="A0A323UHX5"/>
<feature type="transmembrane region" description="Helical" evidence="7">
    <location>
        <begin position="216"/>
        <end position="234"/>
    </location>
</feature>
<keyword evidence="5 7" id="KW-1133">Transmembrane helix</keyword>
<evidence type="ECO:0000256" key="2">
    <source>
        <dbReference type="ARBA" id="ARBA00022475"/>
    </source>
</evidence>
<evidence type="ECO:0000313" key="10">
    <source>
        <dbReference type="Proteomes" id="UP000248134"/>
    </source>
</evidence>
<dbReference type="NCBIfam" id="TIGR00786">
    <property type="entry name" value="dctM"/>
    <property type="match status" value="1"/>
</dbReference>
<feature type="transmembrane region" description="Helical" evidence="7">
    <location>
        <begin position="143"/>
        <end position="162"/>
    </location>
</feature>
<feature type="transmembrane region" description="Helical" evidence="7">
    <location>
        <begin position="310"/>
        <end position="327"/>
    </location>
</feature>
<comment type="subunit">
    <text evidence="7">The complex comprises the extracytoplasmic solute receptor protein and the two transmembrane proteins.</text>
</comment>
<dbReference type="InterPro" id="IPR010656">
    <property type="entry name" value="DctM"/>
</dbReference>
<feature type="transmembrane region" description="Helical" evidence="7">
    <location>
        <begin position="113"/>
        <end position="131"/>
    </location>
</feature>
<feature type="transmembrane region" description="Helical" evidence="7">
    <location>
        <begin position="51"/>
        <end position="69"/>
    </location>
</feature>
<feature type="transmembrane region" description="Helical" evidence="7">
    <location>
        <begin position="396"/>
        <end position="420"/>
    </location>
</feature>
<evidence type="ECO:0000256" key="7">
    <source>
        <dbReference type="RuleBase" id="RU369079"/>
    </source>
</evidence>
<comment type="similarity">
    <text evidence="7">Belongs to the TRAP transporter large permease family.</text>
</comment>